<keyword evidence="6 14" id="KW-0812">Transmembrane</keyword>
<dbReference type="PANTHER" id="PTHR32552">
    <property type="entry name" value="FERRICHROME IRON RECEPTOR-RELATED"/>
    <property type="match status" value="1"/>
</dbReference>
<evidence type="ECO:0000256" key="4">
    <source>
        <dbReference type="ARBA" id="ARBA00022452"/>
    </source>
</evidence>
<accession>A0ABX0WPS7</accession>
<proteinExistence type="inferred from homology"/>
<evidence type="ECO:0000313" key="20">
    <source>
        <dbReference type="Proteomes" id="UP000783934"/>
    </source>
</evidence>
<evidence type="ECO:0000259" key="18">
    <source>
        <dbReference type="Pfam" id="PF07715"/>
    </source>
</evidence>
<feature type="domain" description="TonB-dependent receptor plug" evidence="18">
    <location>
        <begin position="76"/>
        <end position="174"/>
    </location>
</feature>
<evidence type="ECO:0000256" key="13">
    <source>
        <dbReference type="ARBA" id="ARBA00023237"/>
    </source>
</evidence>
<evidence type="ECO:0000256" key="9">
    <source>
        <dbReference type="ARBA" id="ARBA00023065"/>
    </source>
</evidence>
<dbReference type="RefSeq" id="WP_244951437.1">
    <property type="nucleotide sequence ID" value="NZ_JAATIZ010000002.1"/>
</dbReference>
<keyword evidence="7 16" id="KW-0732">Signal</keyword>
<comment type="subcellular location">
    <subcellularLocation>
        <location evidence="1 14">Cell outer membrane</location>
        <topology evidence="1 14">Multi-pass membrane protein</topology>
    </subcellularLocation>
</comment>
<dbReference type="PROSITE" id="PS52016">
    <property type="entry name" value="TONB_DEPENDENT_REC_3"/>
    <property type="match status" value="1"/>
</dbReference>
<keyword evidence="10 15" id="KW-0798">TonB box</keyword>
<evidence type="ECO:0000256" key="14">
    <source>
        <dbReference type="PROSITE-ProRule" id="PRU01360"/>
    </source>
</evidence>
<feature type="chain" id="PRO_5045735617" evidence="16">
    <location>
        <begin position="39"/>
        <end position="737"/>
    </location>
</feature>
<evidence type="ECO:0000256" key="12">
    <source>
        <dbReference type="ARBA" id="ARBA00023170"/>
    </source>
</evidence>
<dbReference type="EMBL" id="JAATIZ010000002">
    <property type="protein sequence ID" value="NJB64864.1"/>
    <property type="molecule type" value="Genomic_DNA"/>
</dbReference>
<sequence>MYSFQESVMLSSYPLARSFSQKVLYTAICSALAAPAFAQDTDTNTVQQLKTISVQGSNVDAYQAKEASSLKMTAPLLDTPRTVNVISEELIKDRAATSLQDVLRTTPGITLGSGEGGTPTGDRPFIRGYEASTDIFIDGVRDYARGSHETFNLESVEVIKGPSSAYTGRGGTGGSINLVTKTPKLENFAEGSAGIGNGGQHRLTVDGNYVFSDTGAMRLNLMRTGGDMPGRNEVKMDRWGIAPSISFGLGTPTRATLSYSHIVNKDTPDWGIPFRNQANPDRVEPIKVDRNNYYGRKEVDFRENTFDTATAEIEHDLNHDFTVRNITRYGTSLNHYLYTRPSFDNCVAGATGSCATEDAGLQFTRADRMRWRKSESLINQTDVFGQFRTGQLEHQIAAGIEFSKEDIYSKAMTGGPGADTDSFWNPNPNRPYTTNFAYGPKTKDGSIKTQSIYVFDTVQLNEQWSVNAGVRYDKFKVTDTVKNNSRTDNLWNYQAGVVYKPVHNGSVYLSYGTSSNPAGENFGQAGGADGPAGGAQLHDLKPEKSHSWELGTKWDVMDEKLSLTAAVFQTDKTNARSTDPLTGNVSLAGSNRVRGLELSVSGAITPKWDVWAGYTYLDPKIKKYRNGTNVFDGNQIKFIAKNSASLWTTYKFMPDWTAGAGVTYVGQRFVDDANVLKLPSHTVYDAMVRYDVNKSFNLQFNVNNIGNTRVYDASHVGIFANVGPGRSYMLNATYRFE</sequence>
<evidence type="ECO:0000256" key="10">
    <source>
        <dbReference type="ARBA" id="ARBA00023077"/>
    </source>
</evidence>
<keyword evidence="8" id="KW-0408">Iron</keyword>
<dbReference type="InterPro" id="IPR037066">
    <property type="entry name" value="Plug_dom_sf"/>
</dbReference>
<evidence type="ECO:0000256" key="6">
    <source>
        <dbReference type="ARBA" id="ARBA00022692"/>
    </source>
</evidence>
<gene>
    <name evidence="19" type="ORF">GGR41_001093</name>
</gene>
<feature type="signal peptide" evidence="16">
    <location>
        <begin position="1"/>
        <end position="38"/>
    </location>
</feature>
<reference evidence="19 20" key="1">
    <citation type="submission" date="2020-03" db="EMBL/GenBank/DDBJ databases">
        <title>Genomic Encyclopedia of Type Strains, Phase IV (KMG-IV): sequencing the most valuable type-strain genomes for metagenomic binning, comparative biology and taxonomic classification.</title>
        <authorList>
            <person name="Goeker M."/>
        </authorList>
    </citation>
    <scope>NUCLEOTIDE SEQUENCE [LARGE SCALE GENOMIC DNA]</scope>
    <source>
        <strain evidence="19 20">DSM 26613</strain>
    </source>
</reference>
<comment type="caution">
    <text evidence="19">The sequence shown here is derived from an EMBL/GenBank/DDBJ whole genome shotgun (WGS) entry which is preliminary data.</text>
</comment>
<evidence type="ECO:0000256" key="1">
    <source>
        <dbReference type="ARBA" id="ARBA00004571"/>
    </source>
</evidence>
<protein>
    <submittedName>
        <fullName evidence="19">Catecholate siderophore receptor</fullName>
    </submittedName>
</protein>
<evidence type="ECO:0000256" key="16">
    <source>
        <dbReference type="SAM" id="SignalP"/>
    </source>
</evidence>
<evidence type="ECO:0000256" key="11">
    <source>
        <dbReference type="ARBA" id="ARBA00023136"/>
    </source>
</evidence>
<evidence type="ECO:0000256" key="7">
    <source>
        <dbReference type="ARBA" id="ARBA00022729"/>
    </source>
</evidence>
<feature type="domain" description="TonB-dependent receptor-like beta-barrel" evidence="17">
    <location>
        <begin position="252"/>
        <end position="705"/>
    </location>
</feature>
<dbReference type="Gene3D" id="2.170.130.10">
    <property type="entry name" value="TonB-dependent receptor, plug domain"/>
    <property type="match status" value="1"/>
</dbReference>
<dbReference type="NCBIfam" id="TIGR01783">
    <property type="entry name" value="TonB-siderophor"/>
    <property type="match status" value="1"/>
</dbReference>
<organism evidence="19 20">
    <name type="scientific">Paenalcaligenes hominis</name>
    <dbReference type="NCBI Taxonomy" id="643674"/>
    <lineage>
        <taxon>Bacteria</taxon>
        <taxon>Pseudomonadati</taxon>
        <taxon>Pseudomonadota</taxon>
        <taxon>Betaproteobacteria</taxon>
        <taxon>Burkholderiales</taxon>
        <taxon>Alcaligenaceae</taxon>
        <taxon>Paenalcaligenes</taxon>
    </lineage>
</organism>
<evidence type="ECO:0000313" key="19">
    <source>
        <dbReference type="EMBL" id="NJB64864.1"/>
    </source>
</evidence>
<dbReference type="InterPro" id="IPR036942">
    <property type="entry name" value="Beta-barrel_TonB_sf"/>
</dbReference>
<dbReference type="InterPro" id="IPR012910">
    <property type="entry name" value="Plug_dom"/>
</dbReference>
<keyword evidence="3 14" id="KW-0813">Transport</keyword>
<dbReference type="InterPro" id="IPR039426">
    <property type="entry name" value="TonB-dep_rcpt-like"/>
</dbReference>
<dbReference type="Proteomes" id="UP000783934">
    <property type="component" value="Unassembled WGS sequence"/>
</dbReference>
<comment type="similarity">
    <text evidence="2 14 15">Belongs to the TonB-dependent receptor family.</text>
</comment>
<dbReference type="CDD" id="cd01347">
    <property type="entry name" value="ligand_gated_channel"/>
    <property type="match status" value="1"/>
</dbReference>
<dbReference type="InterPro" id="IPR000531">
    <property type="entry name" value="Beta-barrel_TonB"/>
</dbReference>
<evidence type="ECO:0000256" key="15">
    <source>
        <dbReference type="RuleBase" id="RU003357"/>
    </source>
</evidence>
<evidence type="ECO:0000259" key="17">
    <source>
        <dbReference type="Pfam" id="PF00593"/>
    </source>
</evidence>
<keyword evidence="13 14" id="KW-0998">Cell outer membrane</keyword>
<dbReference type="Pfam" id="PF07715">
    <property type="entry name" value="Plug"/>
    <property type="match status" value="1"/>
</dbReference>
<dbReference type="Pfam" id="PF00593">
    <property type="entry name" value="TonB_dep_Rec_b-barrel"/>
    <property type="match status" value="1"/>
</dbReference>
<evidence type="ECO:0000256" key="3">
    <source>
        <dbReference type="ARBA" id="ARBA00022448"/>
    </source>
</evidence>
<dbReference type="Gene3D" id="2.40.170.20">
    <property type="entry name" value="TonB-dependent receptor, beta-barrel domain"/>
    <property type="match status" value="1"/>
</dbReference>
<keyword evidence="5" id="KW-0410">Iron transport</keyword>
<evidence type="ECO:0000256" key="8">
    <source>
        <dbReference type="ARBA" id="ARBA00023004"/>
    </source>
</evidence>
<name>A0ABX0WPS7_9BURK</name>
<keyword evidence="12 19" id="KW-0675">Receptor</keyword>
<evidence type="ECO:0000256" key="2">
    <source>
        <dbReference type="ARBA" id="ARBA00009810"/>
    </source>
</evidence>
<evidence type="ECO:0000256" key="5">
    <source>
        <dbReference type="ARBA" id="ARBA00022496"/>
    </source>
</evidence>
<dbReference type="InterPro" id="IPR010105">
    <property type="entry name" value="TonB_sidphr_rcpt"/>
</dbReference>
<keyword evidence="11 14" id="KW-0472">Membrane</keyword>
<keyword evidence="20" id="KW-1185">Reference proteome</keyword>
<dbReference type="PANTHER" id="PTHR32552:SF89">
    <property type="entry name" value="CATECHOLATE SIDEROPHORE RECEPTOR FIU"/>
    <property type="match status" value="1"/>
</dbReference>
<keyword evidence="4 14" id="KW-1134">Transmembrane beta strand</keyword>
<keyword evidence="9" id="KW-0406">Ion transport</keyword>
<dbReference type="SUPFAM" id="SSF56935">
    <property type="entry name" value="Porins"/>
    <property type="match status" value="1"/>
</dbReference>